<protein>
    <submittedName>
        <fullName evidence="1">Uncharacterized protein</fullName>
    </submittedName>
</protein>
<feature type="non-terminal residue" evidence="1">
    <location>
        <position position="1"/>
    </location>
</feature>
<organism evidence="1">
    <name type="scientific">Arion vulgaris</name>
    <dbReference type="NCBI Taxonomy" id="1028688"/>
    <lineage>
        <taxon>Eukaryota</taxon>
        <taxon>Metazoa</taxon>
        <taxon>Spiralia</taxon>
        <taxon>Lophotrochozoa</taxon>
        <taxon>Mollusca</taxon>
        <taxon>Gastropoda</taxon>
        <taxon>Heterobranchia</taxon>
        <taxon>Euthyneura</taxon>
        <taxon>Panpulmonata</taxon>
        <taxon>Eupulmonata</taxon>
        <taxon>Stylommatophora</taxon>
        <taxon>Helicina</taxon>
        <taxon>Arionoidea</taxon>
        <taxon>Arionidae</taxon>
        <taxon>Arion</taxon>
    </lineage>
</organism>
<proteinExistence type="predicted"/>
<gene>
    <name evidence="1" type="primary">ORF141332</name>
</gene>
<name>A0A0B7ATL9_9EUPU</name>
<dbReference type="EMBL" id="HACG01037343">
    <property type="protein sequence ID" value="CEK84208.1"/>
    <property type="molecule type" value="Transcribed_RNA"/>
</dbReference>
<reference evidence="1" key="1">
    <citation type="submission" date="2014-12" db="EMBL/GenBank/DDBJ databases">
        <title>Insight into the proteome of Arion vulgaris.</title>
        <authorList>
            <person name="Aradska J."/>
            <person name="Bulat T."/>
            <person name="Smidak R."/>
            <person name="Sarate P."/>
            <person name="Gangsoo J."/>
            <person name="Sialana F."/>
            <person name="Bilban M."/>
            <person name="Lubec G."/>
        </authorList>
    </citation>
    <scope>NUCLEOTIDE SEQUENCE</scope>
    <source>
        <tissue evidence="1">Skin</tissue>
    </source>
</reference>
<accession>A0A0B7ATL9</accession>
<dbReference type="AlphaFoldDB" id="A0A0B7ATL9"/>
<evidence type="ECO:0000313" key="1">
    <source>
        <dbReference type="EMBL" id="CEK84208.1"/>
    </source>
</evidence>
<sequence length="56" mass="6163">SCKVGGGLKKFGNLCLKLTTALYTNIPNKRLAVDTDREEISIINVLLNVSLMQKID</sequence>